<sequence length="507" mass="56173">MGETVEIKEGKYTPLLRQCFVTASVAINIVGHGCVIGFPAILIPSLRKSDSHIHLTRSEESWIASVVGFALIVGNFIITLILDNIGRKKSHILTIFPNLAGWFLFLLVNNFPGLMAARFLQGIAMGMLGPLGSIIIGEMTDPKSRGVFLTSVSLSLTLGVLSSHALGTCFTWQISALLCSLVTFISLCLIIFTPESPSWLLSKGRYDEAREGFFWLRGKNAKTEHELERMITSQKMTRKASITGQKDTVKANLKNYFRYLSEAGKKPEFVKPVVIMVFLYIMFQFAGINVISSYATDILAELLDSEANSNFLMVALDIERLICNLIAIYLMKTLKRRTLLFSTTIICILAYISKGSYVYAKQAGILTYDSQWIPITLIGIYMFSLTVGVSSIPFALSGELFPLDYRGLGGGVSYLALSLNFFIAVKCFPVLSSAIGLSFTYFLYAGIVTICMVVVWIMLPETKDKTLQEIEDRFRGYTAEDVKSSQPLNAANGGGEMMRRCSSHILY</sequence>
<keyword evidence="4" id="KW-0762">Sugar transport</keyword>
<dbReference type="SMR" id="A0A6J2KS10"/>
<dbReference type="GeneID" id="114253597"/>
<proteinExistence type="predicted"/>
<dbReference type="GO" id="GO:0005886">
    <property type="term" value="C:plasma membrane"/>
    <property type="evidence" value="ECO:0007669"/>
    <property type="project" value="UniProtKB-SubCell"/>
</dbReference>
<evidence type="ECO:0000313" key="10">
    <source>
        <dbReference type="Proteomes" id="UP000504629"/>
    </source>
</evidence>
<evidence type="ECO:0000256" key="8">
    <source>
        <dbReference type="SAM" id="Phobius"/>
    </source>
</evidence>
<dbReference type="GO" id="GO:0022857">
    <property type="term" value="F:transmembrane transporter activity"/>
    <property type="evidence" value="ECO:0007669"/>
    <property type="project" value="InterPro"/>
</dbReference>
<evidence type="ECO:0000256" key="4">
    <source>
        <dbReference type="ARBA" id="ARBA00022597"/>
    </source>
</evidence>
<dbReference type="InterPro" id="IPR005829">
    <property type="entry name" value="Sugar_transporter_CS"/>
</dbReference>
<evidence type="ECO:0000256" key="6">
    <source>
        <dbReference type="ARBA" id="ARBA00022989"/>
    </source>
</evidence>
<evidence type="ECO:0000256" key="1">
    <source>
        <dbReference type="ARBA" id="ARBA00004651"/>
    </source>
</evidence>
<feature type="transmembrane region" description="Helical" evidence="8">
    <location>
        <begin position="273"/>
        <end position="291"/>
    </location>
</feature>
<evidence type="ECO:0000259" key="9">
    <source>
        <dbReference type="PROSITE" id="PS50850"/>
    </source>
</evidence>
<feature type="transmembrane region" description="Helical" evidence="8">
    <location>
        <begin position="91"/>
        <end position="109"/>
    </location>
</feature>
<keyword evidence="6 8" id="KW-1133">Transmembrane helix</keyword>
<evidence type="ECO:0000256" key="5">
    <source>
        <dbReference type="ARBA" id="ARBA00022692"/>
    </source>
</evidence>
<dbReference type="Gene3D" id="1.20.1250.20">
    <property type="entry name" value="MFS general substrate transporter like domains"/>
    <property type="match status" value="1"/>
</dbReference>
<dbReference type="InterPro" id="IPR005828">
    <property type="entry name" value="MFS_sugar_transport-like"/>
</dbReference>
<dbReference type="Proteomes" id="UP000504629">
    <property type="component" value="Unplaced"/>
</dbReference>
<protein>
    <submittedName>
        <fullName evidence="11">Facilitated trehalose transporter Tret1-like</fullName>
    </submittedName>
</protein>
<feature type="transmembrane region" description="Helical" evidence="8">
    <location>
        <begin position="441"/>
        <end position="459"/>
    </location>
</feature>
<accession>A0A6J2KS10</accession>
<dbReference type="Pfam" id="PF00083">
    <property type="entry name" value="Sugar_tr"/>
    <property type="match status" value="1"/>
</dbReference>
<evidence type="ECO:0000256" key="7">
    <source>
        <dbReference type="ARBA" id="ARBA00023136"/>
    </source>
</evidence>
<keyword evidence="10" id="KW-1185">Reference proteome</keyword>
<keyword evidence="3" id="KW-1003">Cell membrane</keyword>
<dbReference type="InterPro" id="IPR020846">
    <property type="entry name" value="MFS_dom"/>
</dbReference>
<feature type="transmembrane region" description="Helical" evidence="8">
    <location>
        <begin position="172"/>
        <end position="193"/>
    </location>
</feature>
<dbReference type="PANTHER" id="PTHR48021">
    <property type="match status" value="1"/>
</dbReference>
<keyword evidence="7 8" id="KW-0472">Membrane</keyword>
<feature type="domain" description="Major facilitator superfamily (MFS) profile" evidence="9">
    <location>
        <begin position="19"/>
        <end position="463"/>
    </location>
</feature>
<dbReference type="PANTHER" id="PTHR48021:SF68">
    <property type="entry name" value="MAJOR FACILITATOR SUPERFAMILY (MFS) PROFILE DOMAIN-CONTAINING PROTEIN"/>
    <property type="match status" value="1"/>
</dbReference>
<organism evidence="10 11">
    <name type="scientific">Bombyx mandarina</name>
    <name type="common">Wild silk moth</name>
    <name type="synonym">Wild silkworm</name>
    <dbReference type="NCBI Taxonomy" id="7092"/>
    <lineage>
        <taxon>Eukaryota</taxon>
        <taxon>Metazoa</taxon>
        <taxon>Ecdysozoa</taxon>
        <taxon>Arthropoda</taxon>
        <taxon>Hexapoda</taxon>
        <taxon>Insecta</taxon>
        <taxon>Pterygota</taxon>
        <taxon>Neoptera</taxon>
        <taxon>Endopterygota</taxon>
        <taxon>Lepidoptera</taxon>
        <taxon>Glossata</taxon>
        <taxon>Ditrysia</taxon>
        <taxon>Bombycoidea</taxon>
        <taxon>Bombycidae</taxon>
        <taxon>Bombycinae</taxon>
        <taxon>Bombyx</taxon>
    </lineage>
</organism>
<reference evidence="11" key="1">
    <citation type="submission" date="2025-08" db="UniProtKB">
        <authorList>
            <consortium name="RefSeq"/>
        </authorList>
    </citation>
    <scope>IDENTIFICATION</scope>
    <source>
        <tissue evidence="11">Silk gland</tissue>
    </source>
</reference>
<dbReference type="OrthoDB" id="6612291at2759"/>
<gene>
    <name evidence="11" type="primary">LOC114253597</name>
</gene>
<comment type="subcellular location">
    <subcellularLocation>
        <location evidence="1">Cell membrane</location>
        <topology evidence="1">Multi-pass membrane protein</topology>
    </subcellularLocation>
</comment>
<keyword evidence="5 8" id="KW-0812">Transmembrane</keyword>
<feature type="transmembrane region" description="Helical" evidence="8">
    <location>
        <begin position="338"/>
        <end position="360"/>
    </location>
</feature>
<feature type="transmembrane region" description="Helical" evidence="8">
    <location>
        <begin position="372"/>
        <end position="396"/>
    </location>
</feature>
<dbReference type="InterPro" id="IPR050549">
    <property type="entry name" value="MFS_Trehalose_Transporter"/>
</dbReference>
<dbReference type="PROSITE" id="PS50850">
    <property type="entry name" value="MFS"/>
    <property type="match status" value="1"/>
</dbReference>
<evidence type="ECO:0000313" key="11">
    <source>
        <dbReference type="RefSeq" id="XP_028044338.1"/>
    </source>
</evidence>
<evidence type="ECO:0000256" key="2">
    <source>
        <dbReference type="ARBA" id="ARBA00022448"/>
    </source>
</evidence>
<evidence type="ECO:0000256" key="3">
    <source>
        <dbReference type="ARBA" id="ARBA00022475"/>
    </source>
</evidence>
<dbReference type="KEGG" id="bman:114253597"/>
<feature type="transmembrane region" description="Helical" evidence="8">
    <location>
        <begin position="147"/>
        <end position="166"/>
    </location>
</feature>
<dbReference type="AlphaFoldDB" id="A0A6J2KS10"/>
<feature type="transmembrane region" description="Helical" evidence="8">
    <location>
        <begin position="62"/>
        <end position="82"/>
    </location>
</feature>
<name>A0A6J2KS10_BOMMA</name>
<keyword evidence="2" id="KW-0813">Transport</keyword>
<dbReference type="RefSeq" id="XP_028044338.1">
    <property type="nucleotide sequence ID" value="XM_028188537.1"/>
</dbReference>
<feature type="transmembrane region" description="Helical" evidence="8">
    <location>
        <begin position="408"/>
        <end position="435"/>
    </location>
</feature>
<dbReference type="InterPro" id="IPR036259">
    <property type="entry name" value="MFS_trans_sf"/>
</dbReference>
<dbReference type="PROSITE" id="PS00217">
    <property type="entry name" value="SUGAR_TRANSPORT_2"/>
    <property type="match status" value="1"/>
</dbReference>
<feature type="transmembrane region" description="Helical" evidence="8">
    <location>
        <begin position="20"/>
        <end position="42"/>
    </location>
</feature>
<dbReference type="FunFam" id="1.20.1250.20:FF:000218">
    <property type="entry name" value="facilitated trehalose transporter Tret1"/>
    <property type="match status" value="1"/>
</dbReference>
<dbReference type="SUPFAM" id="SSF103473">
    <property type="entry name" value="MFS general substrate transporter"/>
    <property type="match status" value="1"/>
</dbReference>